<comment type="subcellular location">
    <subcellularLocation>
        <location evidence="11">Cytoplasm</location>
    </subcellularLocation>
</comment>
<feature type="active site" evidence="11">
    <location>
        <position position="224"/>
    </location>
</feature>
<keyword evidence="4 11" id="KW-0808">Transferase</keyword>
<dbReference type="Pfam" id="PF01636">
    <property type="entry name" value="APH"/>
    <property type="match status" value="1"/>
</dbReference>
<dbReference type="GO" id="GO:0004674">
    <property type="term" value="F:protein serine/threonine kinase activity"/>
    <property type="evidence" value="ECO:0007669"/>
    <property type="project" value="UniProtKB-UniRule"/>
</dbReference>
<comment type="catalytic activity">
    <reaction evidence="11">
        <text>L-threonyl-[protein] + ATP = O-phospho-L-threonyl-[protein] + ADP + H(+)</text>
        <dbReference type="Rhea" id="RHEA:46608"/>
        <dbReference type="Rhea" id="RHEA-COMP:11060"/>
        <dbReference type="Rhea" id="RHEA-COMP:11605"/>
        <dbReference type="ChEBI" id="CHEBI:15378"/>
        <dbReference type="ChEBI" id="CHEBI:30013"/>
        <dbReference type="ChEBI" id="CHEBI:30616"/>
        <dbReference type="ChEBI" id="CHEBI:61977"/>
        <dbReference type="ChEBI" id="CHEBI:456216"/>
        <dbReference type="EC" id="2.7.11.1"/>
    </reaction>
</comment>
<dbReference type="Gene3D" id="3.30.200.70">
    <property type="match status" value="1"/>
</dbReference>
<keyword evidence="9 11" id="KW-0460">Magnesium</keyword>
<dbReference type="GO" id="GO:0005737">
    <property type="term" value="C:cytoplasm"/>
    <property type="evidence" value="ECO:0007669"/>
    <property type="project" value="UniProtKB-SubCell"/>
</dbReference>
<dbReference type="InterPro" id="IPR002575">
    <property type="entry name" value="Aminoglycoside_PTrfase"/>
</dbReference>
<evidence type="ECO:0000256" key="7">
    <source>
        <dbReference type="ARBA" id="ARBA00022777"/>
    </source>
</evidence>
<keyword evidence="1 11" id="KW-0963">Cytoplasm</keyword>
<evidence type="ECO:0000256" key="5">
    <source>
        <dbReference type="ARBA" id="ARBA00022723"/>
    </source>
</evidence>
<evidence type="ECO:0000256" key="6">
    <source>
        <dbReference type="ARBA" id="ARBA00022741"/>
    </source>
</evidence>
<feature type="active site" description="Proton acceptor" evidence="11">
    <location>
        <position position="207"/>
    </location>
</feature>
<dbReference type="EC" id="2.7.11.1" evidence="11"/>
<dbReference type="Proteomes" id="UP000014115">
    <property type="component" value="Unassembled WGS sequence"/>
</dbReference>
<dbReference type="eggNOG" id="COG2334">
    <property type="taxonomic scope" value="Bacteria"/>
</dbReference>
<organism evidence="13 14">
    <name type="scientific">Idiomarina xiamenensis 10-D-4</name>
    <dbReference type="NCBI Taxonomy" id="740709"/>
    <lineage>
        <taxon>Bacteria</taxon>
        <taxon>Pseudomonadati</taxon>
        <taxon>Pseudomonadota</taxon>
        <taxon>Gammaproteobacteria</taxon>
        <taxon>Alteromonadales</taxon>
        <taxon>Idiomarinaceae</taxon>
        <taxon>Idiomarina</taxon>
    </lineage>
</organism>
<keyword evidence="2 11" id="KW-0723">Serine/threonine-protein kinase</keyword>
<feature type="domain" description="Aminoglycoside phosphotransferase" evidence="12">
    <location>
        <begin position="42"/>
        <end position="266"/>
    </location>
</feature>
<evidence type="ECO:0000256" key="10">
    <source>
        <dbReference type="ARBA" id="ARBA00023016"/>
    </source>
</evidence>
<evidence type="ECO:0000313" key="14">
    <source>
        <dbReference type="Proteomes" id="UP000014115"/>
    </source>
</evidence>
<proteinExistence type="inferred from homology"/>
<dbReference type="EMBL" id="AMRG01000024">
    <property type="protein sequence ID" value="EKE79406.1"/>
    <property type="molecule type" value="Genomic_DNA"/>
</dbReference>
<feature type="site" description="ATP" evidence="11">
    <location>
        <position position="42"/>
    </location>
</feature>
<dbReference type="InterPro" id="IPR011009">
    <property type="entry name" value="Kinase-like_dom_sf"/>
</dbReference>
<comment type="catalytic activity">
    <reaction evidence="11">
        <text>L-seryl-[protein] + ATP = O-phospho-L-seryl-[protein] + ADP + H(+)</text>
        <dbReference type="Rhea" id="RHEA:17989"/>
        <dbReference type="Rhea" id="RHEA-COMP:9863"/>
        <dbReference type="Rhea" id="RHEA-COMP:11604"/>
        <dbReference type="ChEBI" id="CHEBI:15378"/>
        <dbReference type="ChEBI" id="CHEBI:29999"/>
        <dbReference type="ChEBI" id="CHEBI:30616"/>
        <dbReference type="ChEBI" id="CHEBI:83421"/>
        <dbReference type="ChEBI" id="CHEBI:456216"/>
        <dbReference type="EC" id="2.7.11.1"/>
    </reaction>
</comment>
<evidence type="ECO:0000256" key="4">
    <source>
        <dbReference type="ARBA" id="ARBA00022679"/>
    </source>
</evidence>
<gene>
    <name evidence="11" type="primary">srkA</name>
    <name evidence="13" type="ORF">A10D4_12934</name>
</gene>
<dbReference type="GO" id="GO:0106310">
    <property type="term" value="F:protein serine kinase activity"/>
    <property type="evidence" value="ECO:0007669"/>
    <property type="project" value="RHEA"/>
</dbReference>
<evidence type="ECO:0000313" key="13">
    <source>
        <dbReference type="EMBL" id="EKE79406.1"/>
    </source>
</evidence>
<keyword evidence="7 11" id="KW-0418">Kinase</keyword>
<evidence type="ECO:0000256" key="1">
    <source>
        <dbReference type="ARBA" id="ARBA00022490"/>
    </source>
</evidence>
<keyword evidence="10 11" id="KW-0346">Stress response</keyword>
<evidence type="ECO:0000256" key="2">
    <source>
        <dbReference type="ARBA" id="ARBA00022527"/>
    </source>
</evidence>
<keyword evidence="14" id="KW-1185">Reference proteome</keyword>
<dbReference type="PANTHER" id="PTHR39573:SF1">
    <property type="entry name" value="STRESS RESPONSE KINASE A"/>
    <property type="match status" value="1"/>
</dbReference>
<comment type="similarity">
    <text evidence="11">Belongs to the SrkA/RdoA protein kinase family.</text>
</comment>
<dbReference type="RefSeq" id="WP_008490018.1">
    <property type="nucleotide sequence ID" value="NZ_AMRG01000024.1"/>
</dbReference>
<evidence type="ECO:0000256" key="9">
    <source>
        <dbReference type="ARBA" id="ARBA00022842"/>
    </source>
</evidence>
<dbReference type="PANTHER" id="PTHR39573">
    <property type="entry name" value="STRESS RESPONSE KINASE A"/>
    <property type="match status" value="1"/>
</dbReference>
<dbReference type="OrthoDB" id="5392197at2"/>
<sequence>MNEASAEQCADFSFQGLTPDIIVRALESVDIYPSSGLLALNSYENRVYQFTADDRRRYVAKFYRPQRWSDAQILEEHQFSQALLDAEVPVVAPLCLQQQSLHHFEGYRFCIFPSVGGRAFEPNALDDLERLGRQIGRLHQVARQHHFQHRPRINYHEYVTQSLHTLQQSALVPEAISHAFFAILEPLAARLASTDLAIASQQRLHGDCHIGNILQYEQQLTFVDFDDCRSGPAIQDLWMMLNGDRQQQWQQLDALIYGYEDFCRFDEAELPLIEPLRAFRIIQYMAWLAKRWQDSAFQRAFPWFAEQRYWEQQVLALKEQYAALDEKPLSLNIGQ</sequence>
<comment type="subunit">
    <text evidence="11">Monomer.</text>
</comment>
<reference evidence="13 14" key="1">
    <citation type="journal article" date="2012" name="J. Bacteriol.">
        <title>Genome Sequence of Idiomarina xiamenensis Type Strain 10-D-4.</title>
        <authorList>
            <person name="Lai Q."/>
            <person name="Wang L."/>
            <person name="Wang W."/>
            <person name="Shao Z."/>
        </authorList>
    </citation>
    <scope>NUCLEOTIDE SEQUENCE [LARGE SCALE GENOMIC DNA]</scope>
    <source>
        <strain evidence="13 14">10-D-4</strain>
    </source>
</reference>
<keyword evidence="6 11" id="KW-0547">Nucleotide-binding</keyword>
<comment type="caution">
    <text evidence="13">The sequence shown here is derived from an EMBL/GenBank/DDBJ whole genome shotgun (WGS) entry which is preliminary data.</text>
</comment>
<dbReference type="HAMAP" id="MF_01497">
    <property type="entry name" value="SrkA_kinase"/>
    <property type="match status" value="1"/>
</dbReference>
<dbReference type="GO" id="GO:0005524">
    <property type="term" value="F:ATP binding"/>
    <property type="evidence" value="ECO:0007669"/>
    <property type="project" value="UniProtKB-UniRule"/>
</dbReference>
<comment type="function">
    <text evidence="11">A protein kinase that phosphorylates Ser and Thr residues. Probably acts to suppress the effects of stress linked to accumulation of reactive oxygen species. Probably involved in the extracytoplasmic stress response.</text>
</comment>
<name>K2J8F0_9GAMM</name>
<dbReference type="NCBIfam" id="NF008738">
    <property type="entry name" value="PRK11768.1"/>
    <property type="match status" value="1"/>
</dbReference>
<dbReference type="SUPFAM" id="SSF56112">
    <property type="entry name" value="Protein kinase-like (PK-like)"/>
    <property type="match status" value="1"/>
</dbReference>
<protein>
    <recommendedName>
        <fullName evidence="11">Stress response kinase A</fullName>
        <ecNumber evidence="11">2.7.11.1</ecNumber>
    </recommendedName>
    <alternativeName>
        <fullName evidence="11">Serine/threonine-protein kinase SrkA</fullName>
    </alternativeName>
</protein>
<evidence type="ECO:0000256" key="11">
    <source>
        <dbReference type="HAMAP-Rule" id="MF_01497"/>
    </source>
</evidence>
<keyword evidence="8 11" id="KW-0067">ATP-binding</keyword>
<dbReference type="Gene3D" id="1.20.1270.170">
    <property type="match status" value="1"/>
</dbReference>
<dbReference type="AlphaFoldDB" id="K2J8F0"/>
<keyword evidence="3 11" id="KW-0597">Phosphoprotein</keyword>
<dbReference type="GO" id="GO:0000287">
    <property type="term" value="F:magnesium ion binding"/>
    <property type="evidence" value="ECO:0007669"/>
    <property type="project" value="UniProtKB-UniRule"/>
</dbReference>
<comment type="cofactor">
    <cofactor evidence="11">
        <name>Mg(2+)</name>
        <dbReference type="ChEBI" id="CHEBI:18420"/>
    </cofactor>
</comment>
<dbReference type="PATRIC" id="fig|740709.3.peg.2606"/>
<keyword evidence="5 11" id="KW-0479">Metal-binding</keyword>
<feature type="binding site" evidence="11">
    <location>
        <position position="212"/>
    </location>
    <ligand>
        <name>Mg(2+)</name>
        <dbReference type="ChEBI" id="CHEBI:18420"/>
    </ligand>
</feature>
<dbReference type="Gene3D" id="1.10.510.10">
    <property type="entry name" value="Transferase(Phosphotransferase) domain 1"/>
    <property type="match status" value="1"/>
</dbReference>
<evidence type="ECO:0000256" key="3">
    <source>
        <dbReference type="ARBA" id="ARBA00022553"/>
    </source>
</evidence>
<evidence type="ECO:0000256" key="8">
    <source>
        <dbReference type="ARBA" id="ARBA00022840"/>
    </source>
</evidence>
<accession>K2J8F0</accession>
<dbReference type="InterPro" id="IPR032882">
    <property type="entry name" value="SrkA/RdoA"/>
</dbReference>
<evidence type="ECO:0000259" key="12">
    <source>
        <dbReference type="Pfam" id="PF01636"/>
    </source>
</evidence>
<dbReference type="STRING" id="740709.A10D4_12934"/>
<feature type="binding site" evidence="11">
    <location>
        <position position="224"/>
    </location>
    <ligand>
        <name>Mg(2+)</name>
        <dbReference type="ChEBI" id="CHEBI:18420"/>
    </ligand>
</feature>